<dbReference type="AlphaFoldDB" id="A0A098B642"/>
<feature type="domain" description="DUF5659" evidence="1">
    <location>
        <begin position="3"/>
        <end position="42"/>
    </location>
</feature>
<organism evidence="2">
    <name type="scientific">Desulfitobacterium hafniense</name>
    <name type="common">Desulfitobacterium frappieri</name>
    <dbReference type="NCBI Taxonomy" id="49338"/>
    <lineage>
        <taxon>Bacteria</taxon>
        <taxon>Bacillati</taxon>
        <taxon>Bacillota</taxon>
        <taxon>Clostridia</taxon>
        <taxon>Eubacteriales</taxon>
        <taxon>Desulfitobacteriaceae</taxon>
        <taxon>Desulfitobacterium</taxon>
    </lineage>
</organism>
<evidence type="ECO:0000313" key="2">
    <source>
        <dbReference type="EMBL" id="CDX03341.1"/>
    </source>
</evidence>
<proteinExistence type="predicted"/>
<dbReference type="Pfam" id="PF18903">
    <property type="entry name" value="DUF5659"/>
    <property type="match status" value="1"/>
</dbReference>
<dbReference type="EMBL" id="LK996017">
    <property type="protein sequence ID" value="CDX03341.1"/>
    <property type="molecule type" value="Genomic_DNA"/>
</dbReference>
<dbReference type="InterPro" id="IPR043718">
    <property type="entry name" value="DUF5659"/>
</dbReference>
<evidence type="ECO:0000259" key="1">
    <source>
        <dbReference type="Pfam" id="PF18903"/>
    </source>
</evidence>
<sequence length="47" mass="5286">MLNGFVLQGVKPANDDSNRNVFLFKNSDELIEKIQEYKTNKGVVTNG</sequence>
<name>A0A098B642_DESHA</name>
<reference evidence="2" key="1">
    <citation type="submission" date="2014-07" db="EMBL/GenBank/DDBJ databases">
        <authorList>
            <person name="Hornung V.Bastian."/>
        </authorList>
    </citation>
    <scope>NUCLEOTIDE SEQUENCE</scope>
    <source>
        <strain evidence="2">PCE-S</strain>
    </source>
</reference>
<protein>
    <recommendedName>
        <fullName evidence="1">DUF5659 domain-containing protein</fullName>
    </recommendedName>
</protein>
<gene>
    <name evidence="2" type="ORF">DPCES_3455</name>
</gene>
<dbReference type="PATRIC" id="fig|49338.4.peg.3713"/>
<accession>A0A098B642</accession>